<gene>
    <name evidence="2" type="ORF">BIW12_14280</name>
</gene>
<accession>A0A1D9PED6</accession>
<keyword evidence="1" id="KW-0812">Transmembrane</keyword>
<dbReference type="RefSeq" id="WP_071185732.1">
    <property type="nucleotide sequence ID" value="NZ_CP017774.1"/>
</dbReference>
<dbReference type="Proteomes" id="UP000178198">
    <property type="component" value="Chromosome"/>
</dbReference>
<keyword evidence="1" id="KW-0472">Membrane</keyword>
<dbReference type="EMBL" id="CP017774">
    <property type="protein sequence ID" value="APA00496.1"/>
    <property type="molecule type" value="Genomic_DNA"/>
</dbReference>
<proteinExistence type="predicted"/>
<evidence type="ECO:0000256" key="1">
    <source>
        <dbReference type="SAM" id="Phobius"/>
    </source>
</evidence>
<organism evidence="2 3">
    <name type="scientific">Flavobacterium commune</name>
    <dbReference type="NCBI Taxonomy" id="1306519"/>
    <lineage>
        <taxon>Bacteria</taxon>
        <taxon>Pseudomonadati</taxon>
        <taxon>Bacteroidota</taxon>
        <taxon>Flavobacteriia</taxon>
        <taxon>Flavobacteriales</taxon>
        <taxon>Flavobacteriaceae</taxon>
        <taxon>Flavobacterium</taxon>
    </lineage>
</organism>
<feature type="transmembrane region" description="Helical" evidence="1">
    <location>
        <begin position="56"/>
        <end position="73"/>
    </location>
</feature>
<evidence type="ECO:0000313" key="2">
    <source>
        <dbReference type="EMBL" id="APA00496.1"/>
    </source>
</evidence>
<keyword evidence="1" id="KW-1133">Transmembrane helix</keyword>
<dbReference type="OrthoDB" id="9935562at2"/>
<reference evidence="2 3" key="1">
    <citation type="submission" date="2016-10" db="EMBL/GenBank/DDBJ databases">
        <title>Complete Genome Sequence of Flavobacterium sp. PK15.</title>
        <authorList>
            <person name="Ekwe A."/>
            <person name="Kim S.B."/>
        </authorList>
    </citation>
    <scope>NUCLEOTIDE SEQUENCE [LARGE SCALE GENOMIC DNA]</scope>
    <source>
        <strain evidence="2 3">PK15</strain>
    </source>
</reference>
<dbReference type="STRING" id="1306519.BIW12_14280"/>
<evidence type="ECO:0000313" key="3">
    <source>
        <dbReference type="Proteomes" id="UP000178198"/>
    </source>
</evidence>
<dbReference type="KEGG" id="fcm:BIW12_14280"/>
<dbReference type="AlphaFoldDB" id="A0A1D9PED6"/>
<name>A0A1D9PED6_9FLAO</name>
<protein>
    <submittedName>
        <fullName evidence="2">Uncharacterized protein</fullName>
    </submittedName>
</protein>
<sequence>MGHLIQKIFLALGGLALWIWALLMNSCMHKNNRTDIGYYLFEDFKIDNNTSFSSEGIRFVLGIFVFIVIIISLDSF</sequence>
<feature type="transmembrane region" description="Helical" evidence="1">
    <location>
        <begin position="6"/>
        <end position="23"/>
    </location>
</feature>
<keyword evidence="3" id="KW-1185">Reference proteome</keyword>